<dbReference type="AlphaFoldDB" id="A0A6G1HBV3"/>
<organism evidence="2 3">
    <name type="scientific">Aulographum hederae CBS 113979</name>
    <dbReference type="NCBI Taxonomy" id="1176131"/>
    <lineage>
        <taxon>Eukaryota</taxon>
        <taxon>Fungi</taxon>
        <taxon>Dikarya</taxon>
        <taxon>Ascomycota</taxon>
        <taxon>Pezizomycotina</taxon>
        <taxon>Dothideomycetes</taxon>
        <taxon>Pleosporomycetidae</taxon>
        <taxon>Aulographales</taxon>
        <taxon>Aulographaceae</taxon>
    </lineage>
</organism>
<evidence type="ECO:0000313" key="3">
    <source>
        <dbReference type="Proteomes" id="UP000800041"/>
    </source>
</evidence>
<dbReference type="PANTHER" id="PTHR38787">
    <property type="entry name" value="REGULATORY P DOMAIN-CONTAINING PROTEIN"/>
    <property type="match status" value="1"/>
</dbReference>
<dbReference type="PANTHER" id="PTHR38787:SF3">
    <property type="entry name" value="REGULATORY P DOMAIN-CONTAINING PROTEIN"/>
    <property type="match status" value="1"/>
</dbReference>
<dbReference type="EMBL" id="ML977142">
    <property type="protein sequence ID" value="KAF1990544.1"/>
    <property type="molecule type" value="Genomic_DNA"/>
</dbReference>
<name>A0A6G1HBV3_9PEZI</name>
<dbReference type="InterPro" id="IPR027589">
    <property type="entry name" value="Choice_anch_B"/>
</dbReference>
<proteinExistence type="predicted"/>
<dbReference type="SUPFAM" id="SSF51004">
    <property type="entry name" value="C-terminal (heme d1) domain of cytochrome cd1-nitrite reductase"/>
    <property type="match status" value="1"/>
</dbReference>
<keyword evidence="3" id="KW-1185">Reference proteome</keyword>
<evidence type="ECO:0000256" key="1">
    <source>
        <dbReference type="SAM" id="SignalP"/>
    </source>
</evidence>
<dbReference type="OrthoDB" id="2099887at2759"/>
<accession>A0A6G1HBV3</accession>
<sequence>MLGRTGLALLGLAAIVAAREMPKDMQRAADIFDNAERHETIMAQKHALWKRQREAGLFNSALYPPVNDVVKCVDGKAIAVPGDPMYTFNCDAMDLYQFLPHGDLGSTSAGGSSSWGWVSPEGREFVAIGQEDGAAFIEITKEGKMLYLGRLPPFSENAIWREIRPFGDYMVIGSEAEGHNIQIFDMKDLLTIDPTKPRIWDKKAHAIFDGLPMGRTHTVGTNPETNFAYSFGAVPRFDICRSGIIFINMTDPLKPEKAGCAAMDGYVHDAQVLTYKGPHTKYVGREIAYGYNEDSLTIYDITDKRRPTIVSITSYEGAAYTHQGAVLDPNNQTYILMDDEYDEFDGTGLAKPGNPVTYIWDISDLEKPKQTGTFINKKSYSIDHNQYIKDGFSYQSNYGSGFRVLDVSSIPSDPTGAGVKEVAFFDVYPEDDALPNGGLLDFVGTWSSYAFLPSRFIFVNTIERGAFVLRMQKDGPPQGNKTMKIF</sequence>
<dbReference type="InterPro" id="IPR011048">
    <property type="entry name" value="Haem_d1_sf"/>
</dbReference>
<protein>
    <submittedName>
        <fullName evidence="2">Uncharacterized protein</fullName>
    </submittedName>
</protein>
<dbReference type="Proteomes" id="UP000800041">
    <property type="component" value="Unassembled WGS sequence"/>
</dbReference>
<keyword evidence="1" id="KW-0732">Signal</keyword>
<dbReference type="NCBIfam" id="TIGR04312">
    <property type="entry name" value="choice_anch_B"/>
    <property type="match status" value="1"/>
</dbReference>
<feature type="chain" id="PRO_5026313412" evidence="1">
    <location>
        <begin position="19"/>
        <end position="486"/>
    </location>
</feature>
<gene>
    <name evidence="2" type="ORF">K402DRAFT_324696</name>
</gene>
<reference evidence="2" key="1">
    <citation type="journal article" date="2020" name="Stud. Mycol.">
        <title>101 Dothideomycetes genomes: a test case for predicting lifestyles and emergence of pathogens.</title>
        <authorList>
            <person name="Haridas S."/>
            <person name="Albert R."/>
            <person name="Binder M."/>
            <person name="Bloem J."/>
            <person name="Labutti K."/>
            <person name="Salamov A."/>
            <person name="Andreopoulos B."/>
            <person name="Baker S."/>
            <person name="Barry K."/>
            <person name="Bills G."/>
            <person name="Bluhm B."/>
            <person name="Cannon C."/>
            <person name="Castanera R."/>
            <person name="Culley D."/>
            <person name="Daum C."/>
            <person name="Ezra D."/>
            <person name="Gonzalez J."/>
            <person name="Henrissat B."/>
            <person name="Kuo A."/>
            <person name="Liang C."/>
            <person name="Lipzen A."/>
            <person name="Lutzoni F."/>
            <person name="Magnuson J."/>
            <person name="Mondo S."/>
            <person name="Nolan M."/>
            <person name="Ohm R."/>
            <person name="Pangilinan J."/>
            <person name="Park H.-J."/>
            <person name="Ramirez L."/>
            <person name="Alfaro M."/>
            <person name="Sun H."/>
            <person name="Tritt A."/>
            <person name="Yoshinaga Y."/>
            <person name="Zwiers L.-H."/>
            <person name="Turgeon B."/>
            <person name="Goodwin S."/>
            <person name="Spatafora J."/>
            <person name="Crous P."/>
            <person name="Grigoriev I."/>
        </authorList>
    </citation>
    <scope>NUCLEOTIDE SEQUENCE</scope>
    <source>
        <strain evidence="2">CBS 113979</strain>
    </source>
</reference>
<dbReference type="GO" id="GO:0005576">
    <property type="term" value="C:extracellular region"/>
    <property type="evidence" value="ECO:0007669"/>
    <property type="project" value="TreeGrafter"/>
</dbReference>
<evidence type="ECO:0000313" key="2">
    <source>
        <dbReference type="EMBL" id="KAF1990544.1"/>
    </source>
</evidence>
<feature type="signal peptide" evidence="1">
    <location>
        <begin position="1"/>
        <end position="18"/>
    </location>
</feature>